<keyword evidence="5 9" id="KW-1133">Transmembrane helix</keyword>
<gene>
    <name evidence="11" type="ORF">L9F63_014773</name>
</gene>
<sequence length="620" mass="72905">MEKLNEDWIIRVSTSYEDKYSYYETFIKFQYYIIFLQSTEYDNNSLNILNEQMIKLQNSLTWNYRGLFIIISESQNISMEELSYQIFEELWKYYSITDVILLTSNINYTQIVNAKTSKNKLYLVWEIYIPNMICDKIQNSTLVDKCISIGNSDITPRNDYRNYLNDSKTFSGCNARLISFLLPPVTMSVKNSSEFKGYEVDAVLLILQKLNMSVNFKLLKRKYVEDNYLNQYIYTFQELNPSSFDIAIGGLPFNAYYNPFQAESTIPYITLKIKWIVPCPEHLSRWIAFIKIYSLPVWICIISSIVLTSITMKFLAGNTQLKLVREYSNYMTIASCLYNVFAITIGNSVSKMPRSKHVKLLFGLLIWCFFGLTMIYQTFFTGFLMNPGYEEGIRSVEDLIDSGIKIGFIGRIEGSEFSDPIFQIMKERTIKCNSFYKCLEMVVKFRNCATISDGFHVEYFKIRLSYFDRQLPICSLENEIMQFSVSTYMGRGNPILNIFNIMIRRLFEAGLYSKWWEELLSYLRLENKSIEGDDVDYEEYEEVKDSLIFSLIQLQIVFYALIIGQLASVFVLFGELLHYRMSRKKEINSTRNEQSRMYQKRLQASYAKFQRHSVIIHDIL</sequence>
<evidence type="ECO:0000256" key="3">
    <source>
        <dbReference type="ARBA" id="ARBA00022475"/>
    </source>
</evidence>
<comment type="caution">
    <text evidence="11">The sequence shown here is derived from an EMBL/GenBank/DDBJ whole genome shotgun (WGS) entry which is preliminary data.</text>
</comment>
<dbReference type="EMBL" id="JASPKZ010003415">
    <property type="protein sequence ID" value="KAJ9593678.1"/>
    <property type="molecule type" value="Genomic_DNA"/>
</dbReference>
<feature type="transmembrane region" description="Helical" evidence="9">
    <location>
        <begin position="556"/>
        <end position="577"/>
    </location>
</feature>
<feature type="transmembrane region" description="Helical" evidence="9">
    <location>
        <begin position="292"/>
        <end position="315"/>
    </location>
</feature>
<keyword evidence="6 9" id="KW-0472">Membrane</keyword>
<name>A0AAD8A9C3_DIPPU</name>
<keyword evidence="4 9" id="KW-0812">Transmembrane</keyword>
<evidence type="ECO:0000256" key="6">
    <source>
        <dbReference type="ARBA" id="ARBA00023136"/>
    </source>
</evidence>
<dbReference type="GO" id="GO:0015276">
    <property type="term" value="F:ligand-gated monoatomic ion channel activity"/>
    <property type="evidence" value="ECO:0007669"/>
    <property type="project" value="InterPro"/>
</dbReference>
<keyword evidence="3" id="KW-1003">Cell membrane</keyword>
<comment type="subcellular location">
    <subcellularLocation>
        <location evidence="1">Cell membrane</location>
        <topology evidence="1">Multi-pass membrane protein</topology>
    </subcellularLocation>
</comment>
<dbReference type="Gene3D" id="1.10.287.70">
    <property type="match status" value="1"/>
</dbReference>
<feature type="transmembrane region" description="Helical" evidence="9">
    <location>
        <begin position="327"/>
        <end position="349"/>
    </location>
</feature>
<dbReference type="AlphaFoldDB" id="A0AAD8A9C3"/>
<dbReference type="GO" id="GO:0005886">
    <property type="term" value="C:plasma membrane"/>
    <property type="evidence" value="ECO:0007669"/>
    <property type="project" value="UniProtKB-SubCell"/>
</dbReference>
<evidence type="ECO:0000256" key="4">
    <source>
        <dbReference type="ARBA" id="ARBA00022692"/>
    </source>
</evidence>
<accession>A0AAD8A9C3</accession>
<keyword evidence="8" id="KW-0325">Glycoprotein</keyword>
<evidence type="ECO:0000313" key="11">
    <source>
        <dbReference type="EMBL" id="KAJ9593678.1"/>
    </source>
</evidence>
<dbReference type="PANTHER" id="PTHR42643">
    <property type="entry name" value="IONOTROPIC RECEPTOR 20A-RELATED"/>
    <property type="match status" value="1"/>
</dbReference>
<reference evidence="11" key="2">
    <citation type="submission" date="2023-05" db="EMBL/GenBank/DDBJ databases">
        <authorList>
            <person name="Fouks B."/>
        </authorList>
    </citation>
    <scope>NUCLEOTIDE SEQUENCE</scope>
    <source>
        <strain evidence="11">Stay&amp;Tobe</strain>
        <tissue evidence="11">Testes</tissue>
    </source>
</reference>
<evidence type="ECO:0000313" key="12">
    <source>
        <dbReference type="Proteomes" id="UP001233999"/>
    </source>
</evidence>
<protein>
    <recommendedName>
        <fullName evidence="10">Ionotropic glutamate receptor C-terminal domain-containing protein</fullName>
    </recommendedName>
</protein>
<keyword evidence="12" id="KW-1185">Reference proteome</keyword>
<dbReference type="Pfam" id="PF00060">
    <property type="entry name" value="Lig_chan"/>
    <property type="match status" value="1"/>
</dbReference>
<evidence type="ECO:0000256" key="7">
    <source>
        <dbReference type="ARBA" id="ARBA00023170"/>
    </source>
</evidence>
<proteinExistence type="inferred from homology"/>
<dbReference type="GO" id="GO:0050906">
    <property type="term" value="P:detection of stimulus involved in sensory perception"/>
    <property type="evidence" value="ECO:0007669"/>
    <property type="project" value="UniProtKB-ARBA"/>
</dbReference>
<evidence type="ECO:0000256" key="8">
    <source>
        <dbReference type="ARBA" id="ARBA00023180"/>
    </source>
</evidence>
<reference evidence="11" key="1">
    <citation type="journal article" date="2023" name="IScience">
        <title>Live-bearing cockroach genome reveals convergent evolutionary mechanisms linked to viviparity in insects and beyond.</title>
        <authorList>
            <person name="Fouks B."/>
            <person name="Harrison M.C."/>
            <person name="Mikhailova A.A."/>
            <person name="Marchal E."/>
            <person name="English S."/>
            <person name="Carruthers M."/>
            <person name="Jennings E.C."/>
            <person name="Chiamaka E.L."/>
            <person name="Frigard R.A."/>
            <person name="Pippel M."/>
            <person name="Attardo G.M."/>
            <person name="Benoit J.B."/>
            <person name="Bornberg-Bauer E."/>
            <person name="Tobe S.S."/>
        </authorList>
    </citation>
    <scope>NUCLEOTIDE SEQUENCE</scope>
    <source>
        <strain evidence="11">Stay&amp;Tobe</strain>
    </source>
</reference>
<dbReference type="SUPFAM" id="SSF53850">
    <property type="entry name" value="Periplasmic binding protein-like II"/>
    <property type="match status" value="1"/>
</dbReference>
<keyword evidence="7" id="KW-0675">Receptor</keyword>
<evidence type="ECO:0000256" key="5">
    <source>
        <dbReference type="ARBA" id="ARBA00022989"/>
    </source>
</evidence>
<comment type="similarity">
    <text evidence="2">Belongs to the glutamate-gated ion channel (TC 1.A.10.1) family.</text>
</comment>
<dbReference type="InterPro" id="IPR001320">
    <property type="entry name" value="Iontro_rcpt_C"/>
</dbReference>
<dbReference type="PANTHER" id="PTHR42643:SF30">
    <property type="entry name" value="IONOTROPIC RECEPTOR 40A-RELATED"/>
    <property type="match status" value="1"/>
</dbReference>
<feature type="domain" description="Ionotropic glutamate receptor C-terminal" evidence="10">
    <location>
        <begin position="295"/>
        <end position="564"/>
    </location>
</feature>
<feature type="transmembrane region" description="Helical" evidence="9">
    <location>
        <begin position="361"/>
        <end position="385"/>
    </location>
</feature>
<evidence type="ECO:0000256" key="1">
    <source>
        <dbReference type="ARBA" id="ARBA00004651"/>
    </source>
</evidence>
<evidence type="ECO:0000256" key="2">
    <source>
        <dbReference type="ARBA" id="ARBA00008685"/>
    </source>
</evidence>
<evidence type="ECO:0000259" key="10">
    <source>
        <dbReference type="Pfam" id="PF00060"/>
    </source>
</evidence>
<organism evidence="11 12">
    <name type="scientific">Diploptera punctata</name>
    <name type="common">Pacific beetle cockroach</name>
    <dbReference type="NCBI Taxonomy" id="6984"/>
    <lineage>
        <taxon>Eukaryota</taxon>
        <taxon>Metazoa</taxon>
        <taxon>Ecdysozoa</taxon>
        <taxon>Arthropoda</taxon>
        <taxon>Hexapoda</taxon>
        <taxon>Insecta</taxon>
        <taxon>Pterygota</taxon>
        <taxon>Neoptera</taxon>
        <taxon>Polyneoptera</taxon>
        <taxon>Dictyoptera</taxon>
        <taxon>Blattodea</taxon>
        <taxon>Blaberoidea</taxon>
        <taxon>Blaberidae</taxon>
        <taxon>Diplopterinae</taxon>
        <taxon>Diploptera</taxon>
    </lineage>
</organism>
<dbReference type="InterPro" id="IPR052192">
    <property type="entry name" value="Insect_Ionotropic_Sensory_Rcpt"/>
</dbReference>
<dbReference type="Proteomes" id="UP001233999">
    <property type="component" value="Unassembled WGS sequence"/>
</dbReference>
<evidence type="ECO:0000256" key="9">
    <source>
        <dbReference type="SAM" id="Phobius"/>
    </source>
</evidence>